<feature type="region of interest" description="Disordered" evidence="1">
    <location>
        <begin position="673"/>
        <end position="718"/>
    </location>
</feature>
<protein>
    <submittedName>
        <fullName evidence="2">SAV_2336 N-terminal domain-related protein</fullName>
    </submittedName>
</protein>
<gene>
    <name evidence="2" type="ORF">GCM10009654_39340</name>
</gene>
<feature type="compositionally biased region" description="Basic and acidic residues" evidence="1">
    <location>
        <begin position="1268"/>
        <end position="1279"/>
    </location>
</feature>
<evidence type="ECO:0000313" key="3">
    <source>
        <dbReference type="Proteomes" id="UP001501371"/>
    </source>
</evidence>
<accession>A0ABN1UXG0</accession>
<dbReference type="NCBIfam" id="NF041121">
    <property type="entry name" value="SAV_2336_NTERM"/>
    <property type="match status" value="1"/>
</dbReference>
<feature type="compositionally biased region" description="Basic and acidic residues" evidence="1">
    <location>
        <begin position="205"/>
        <end position="228"/>
    </location>
</feature>
<reference evidence="2 3" key="1">
    <citation type="journal article" date="2019" name="Int. J. Syst. Evol. Microbiol.">
        <title>The Global Catalogue of Microorganisms (GCM) 10K type strain sequencing project: providing services to taxonomists for standard genome sequencing and annotation.</title>
        <authorList>
            <consortium name="The Broad Institute Genomics Platform"/>
            <consortium name="The Broad Institute Genome Sequencing Center for Infectious Disease"/>
            <person name="Wu L."/>
            <person name="Ma J."/>
        </authorList>
    </citation>
    <scope>NUCLEOTIDE SEQUENCE [LARGE SCALE GENOMIC DNA]</scope>
    <source>
        <strain evidence="2 3">JCM 12696</strain>
    </source>
</reference>
<dbReference type="Proteomes" id="UP001501371">
    <property type="component" value="Unassembled WGS sequence"/>
</dbReference>
<dbReference type="InterPro" id="IPR047738">
    <property type="entry name" value="SAV_2336-like_N"/>
</dbReference>
<proteinExistence type="predicted"/>
<feature type="compositionally biased region" description="Basic and acidic residues" evidence="1">
    <location>
        <begin position="1242"/>
        <end position="1258"/>
    </location>
</feature>
<feature type="region of interest" description="Disordered" evidence="1">
    <location>
        <begin position="166"/>
        <end position="242"/>
    </location>
</feature>
<sequence length="1279" mass="135844">MPEVTARHGPDDEAPEPGRGPSPKGSAPAPAGRPGAGARGREPGADPARPRDPQEDPARPRDPQEDPARPRDPQAGRTRPRDPREDLARPRDPRRDGPAPARARQEDEPPAYGPSRPSGGADPGAAAGEPIPYDRALLSALVARLREAGLDPDAEQLCDALWLARWTGGGRRPEQRGDETGAPPRAGTERGGPGRPAVTPAAGPDRTEEAEPVDKPAQRPDPGEDRRVALHPVPRHQAVRTRAGGPAPVAVCVPAAPALPAPLGLPRALRPVQRYRPAAPPLRRSLDEVATVDRSARAGGLTIPVFRGAARGEAVLQIVLDASSSMRVWERLFDELQQVFGQLGAFRDMQVRYLHEGPDGEPAVSRSADPAAAPLMSADRLSDPTGRRVTVVVSDCAGPLWHTGQAHRLLHLLGRQGPTAVLQPLPQRMWNRTRLPVTYGVLSRGEGLTGATVLKVTGEGTGAPAHHPGALAVPVLPPVEGALGAWARLLSGTGAGRISGAVGWVRADQPPAPAPRVGERMSSLQLVSRFRSAASPVAGRLAVYLAAAPLYLPVMQLVQRTMLPDSGPSELAEVLLSGLLTRSKGDGDGTDDGPWYEFAPGVQEALLGPLGRDEAMLVLKHCSEYIEQHFGRGGPNFPALALAQLGDASHGPLSPNGSAHGGTFGGAGGLGGVALGDDGDGGDDGDEGDEGAHGEADGIGERGLFGEHGPLGRYGARGPRVPHPFAEVAARVLERFMPLPEQFAPYGDRGARGLPGPATHEAVGSARALVRRFESDGMVQYLIDAVQLLRGATERERPGGGSDPELWSEFARCLLRLWEVQGGGELLLDARRAAERATAHPRAVRERAVLAKVLHAAADDRRGHGDRRGALELLRRADREYTVACAAPGLDPGEALRLTLERVRALESQWRLGGDSALLQGAIGMLEAFADVWPDQENRPAGLPLAHGRTLLRLSGATSDPEQAQVYAGQAARSLRTAMAPGAGGHTVGTQARILLDLVDALLRSGEGGLEEAATLVAQALATVRDDRQLAALRIRAGRVRLARYERSGDTAELEEAAEFFAQATRGTARDTRAHADLLEEWGRTLLRRVAAPDGEPFLGSAVRVLRDCRTETPPGQARLAGRLLMLGQALMARHRLAGDRVDLREAEHLFGLAAQEAREPLTAARCWLELGRAHLEASRALHRPARLDDAGEAFRDAADAARQVEADEGSQASPARRLEAVALRAAAHHWRGMTYEDAGRPRAAREAYRAARTEWSKLPDGGGEAASETRKRLAELDR</sequence>
<comment type="caution">
    <text evidence="2">The sequence shown here is derived from an EMBL/GenBank/DDBJ whole genome shotgun (WGS) entry which is preliminary data.</text>
</comment>
<feature type="compositionally biased region" description="Low complexity" evidence="1">
    <location>
        <begin position="113"/>
        <end position="130"/>
    </location>
</feature>
<feature type="compositionally biased region" description="Acidic residues" evidence="1">
    <location>
        <begin position="677"/>
        <end position="689"/>
    </location>
</feature>
<evidence type="ECO:0000313" key="2">
    <source>
        <dbReference type="EMBL" id="GAA1178180.1"/>
    </source>
</evidence>
<organism evidence="2 3">
    <name type="scientific">Streptomyces hebeiensis</name>
    <dbReference type="NCBI Taxonomy" id="229486"/>
    <lineage>
        <taxon>Bacteria</taxon>
        <taxon>Bacillati</taxon>
        <taxon>Actinomycetota</taxon>
        <taxon>Actinomycetes</taxon>
        <taxon>Kitasatosporales</taxon>
        <taxon>Streptomycetaceae</taxon>
        <taxon>Streptomyces</taxon>
    </lineage>
</organism>
<evidence type="ECO:0000256" key="1">
    <source>
        <dbReference type="SAM" id="MobiDB-lite"/>
    </source>
</evidence>
<feature type="compositionally biased region" description="Basic and acidic residues" evidence="1">
    <location>
        <begin position="690"/>
        <end position="700"/>
    </location>
</feature>
<feature type="compositionally biased region" description="Basic and acidic residues" evidence="1">
    <location>
        <begin position="39"/>
        <end position="107"/>
    </location>
</feature>
<name>A0ABN1UXG0_9ACTN</name>
<feature type="compositionally biased region" description="Basic and acidic residues" evidence="1">
    <location>
        <begin position="1"/>
        <end position="11"/>
    </location>
</feature>
<dbReference type="EMBL" id="BAAAKV010000034">
    <property type="protein sequence ID" value="GAA1178180.1"/>
    <property type="molecule type" value="Genomic_DNA"/>
</dbReference>
<feature type="compositionally biased region" description="Low complexity" evidence="1">
    <location>
        <begin position="17"/>
        <end position="33"/>
    </location>
</feature>
<keyword evidence="3" id="KW-1185">Reference proteome</keyword>
<feature type="region of interest" description="Disordered" evidence="1">
    <location>
        <begin position="1"/>
        <end position="130"/>
    </location>
</feature>
<feature type="region of interest" description="Disordered" evidence="1">
    <location>
        <begin position="1242"/>
        <end position="1279"/>
    </location>
</feature>